<evidence type="ECO:0000313" key="2">
    <source>
        <dbReference type="EMBL" id="EJT74123.1"/>
    </source>
</evidence>
<dbReference type="PANTHER" id="PTHR43157:SF31">
    <property type="entry name" value="PHOSPHATIDYLINOSITOL-GLYCAN BIOSYNTHESIS CLASS F PROTEIN"/>
    <property type="match status" value="1"/>
</dbReference>
<proteinExistence type="predicted"/>
<dbReference type="HOGENOM" id="CLU_010194_44_4_1"/>
<dbReference type="STRING" id="644352.J3P381"/>
<evidence type="ECO:0000256" key="1">
    <source>
        <dbReference type="ARBA" id="ARBA00023002"/>
    </source>
</evidence>
<dbReference type="SUPFAM" id="SSF51735">
    <property type="entry name" value="NAD(P)-binding Rossmann-fold domains"/>
    <property type="match status" value="1"/>
</dbReference>
<organism evidence="2">
    <name type="scientific">Gaeumannomyces tritici (strain R3-111a-1)</name>
    <name type="common">Wheat and barley take-all root rot fungus</name>
    <name type="synonym">Gaeumannomyces graminis var. tritici</name>
    <dbReference type="NCBI Taxonomy" id="644352"/>
    <lineage>
        <taxon>Eukaryota</taxon>
        <taxon>Fungi</taxon>
        <taxon>Dikarya</taxon>
        <taxon>Ascomycota</taxon>
        <taxon>Pezizomycotina</taxon>
        <taxon>Sordariomycetes</taxon>
        <taxon>Sordariomycetidae</taxon>
        <taxon>Magnaporthales</taxon>
        <taxon>Magnaporthaceae</taxon>
        <taxon>Gaeumannomyces</taxon>
    </lineage>
</organism>
<dbReference type="PANTHER" id="PTHR43157">
    <property type="entry name" value="PHOSPHATIDYLINOSITOL-GLYCAN BIOSYNTHESIS CLASS F PROTEIN-RELATED"/>
    <property type="match status" value="1"/>
</dbReference>
<dbReference type="RefSeq" id="XP_009224067.1">
    <property type="nucleotide sequence ID" value="XM_009225803.1"/>
</dbReference>
<reference evidence="4" key="1">
    <citation type="submission" date="2010-07" db="EMBL/GenBank/DDBJ databases">
        <title>The genome sequence of Gaeumannomyces graminis var. tritici strain R3-111a-1.</title>
        <authorList>
            <consortium name="The Broad Institute Genome Sequencing Platform"/>
            <person name="Ma L.-J."/>
            <person name="Dead R."/>
            <person name="Young S."/>
            <person name="Zeng Q."/>
            <person name="Koehrsen M."/>
            <person name="Alvarado L."/>
            <person name="Berlin A."/>
            <person name="Chapman S.B."/>
            <person name="Chen Z."/>
            <person name="Freedman E."/>
            <person name="Gellesch M."/>
            <person name="Goldberg J."/>
            <person name="Griggs A."/>
            <person name="Gujja S."/>
            <person name="Heilman E.R."/>
            <person name="Heiman D."/>
            <person name="Hepburn T."/>
            <person name="Howarth C."/>
            <person name="Jen D."/>
            <person name="Larson L."/>
            <person name="Mehta T."/>
            <person name="Neiman D."/>
            <person name="Pearson M."/>
            <person name="Roberts A."/>
            <person name="Saif S."/>
            <person name="Shea T."/>
            <person name="Shenoy N."/>
            <person name="Sisk P."/>
            <person name="Stolte C."/>
            <person name="Sykes S."/>
            <person name="Walk T."/>
            <person name="White J."/>
            <person name="Yandava C."/>
            <person name="Haas B."/>
            <person name="Nusbaum C."/>
            <person name="Birren B."/>
        </authorList>
    </citation>
    <scope>NUCLEOTIDE SEQUENCE [LARGE SCALE GENOMIC DNA]</scope>
    <source>
        <strain evidence="4">R3-111a-1</strain>
    </source>
</reference>
<gene>
    <name evidence="3" type="primary">20348429</name>
    <name evidence="2" type="ORF">GGTG_07971</name>
</gene>
<dbReference type="Gene3D" id="3.40.50.720">
    <property type="entry name" value="NAD(P)-binding Rossmann-like Domain"/>
    <property type="match status" value="1"/>
</dbReference>
<dbReference type="InterPro" id="IPR036291">
    <property type="entry name" value="NAD(P)-bd_dom_sf"/>
</dbReference>
<dbReference type="GeneID" id="20348429"/>
<dbReference type="EMBL" id="GL385398">
    <property type="protein sequence ID" value="EJT74123.1"/>
    <property type="molecule type" value="Genomic_DNA"/>
</dbReference>
<dbReference type="PRINTS" id="PR00081">
    <property type="entry name" value="GDHRDH"/>
</dbReference>
<protein>
    <submittedName>
        <fullName evidence="2 3">Uncharacterized protein</fullName>
    </submittedName>
</protein>
<dbReference type="VEuPathDB" id="FungiDB:GGTG_07971"/>
<dbReference type="GO" id="GO:0016491">
    <property type="term" value="F:oxidoreductase activity"/>
    <property type="evidence" value="ECO:0007669"/>
    <property type="project" value="UniProtKB-KW"/>
</dbReference>
<reference evidence="3" key="5">
    <citation type="submission" date="2018-04" db="UniProtKB">
        <authorList>
            <consortium name="EnsemblFungi"/>
        </authorList>
    </citation>
    <scope>IDENTIFICATION</scope>
    <source>
        <strain evidence="3">R3-111a-1</strain>
    </source>
</reference>
<sequence>MAEQAKSDASKQRHALSWASDSNYTTTVPSYAWYFLKSQLTPLPQPKGNFDGQTVIVTGANVGLGLEAARTVVRLGASKVILACRDPAKADAARADIEASTGRAPGVVECWQVDVGSLDSVREFCARADKSLTRVDALIANAAVAIPTYVACDGGLESTIAVNVVGALFMAVLLLPSMRRTAARFNVEPRVSFVGSDAHQFARFAERNPPPGRGGILDVFRDPAAMDTDRYNVSKVMILMCARELAARLDGGGGGGGGGDDHPERNPVVVNTLNPGMCRSQLFRHAPFPLDWIVALGVRLVGRSTEVGSRTLVAAAAAGRESHGKYMLDCVVVEGAESPLVRSEEGRAVQVRVFDEIMAELEKVHPGIGKILAGSA</sequence>
<keyword evidence="4" id="KW-1185">Reference proteome</keyword>
<dbReference type="EnsemblFungi" id="EJT74123">
    <property type="protein sequence ID" value="EJT74123"/>
    <property type="gene ID" value="GGTG_07971"/>
</dbReference>
<keyword evidence="1" id="KW-0560">Oxidoreductase</keyword>
<dbReference type="Proteomes" id="UP000006039">
    <property type="component" value="Unassembled WGS sequence"/>
</dbReference>
<name>J3P381_GAET3</name>
<reference evidence="2" key="3">
    <citation type="submission" date="2010-09" db="EMBL/GenBank/DDBJ databases">
        <title>Annotation of Gaeumannomyces graminis var. tritici R3-111a-1.</title>
        <authorList>
            <consortium name="The Broad Institute Genome Sequencing Platform"/>
            <person name="Ma L.-J."/>
            <person name="Dead R."/>
            <person name="Young S.K."/>
            <person name="Zeng Q."/>
            <person name="Gargeya S."/>
            <person name="Fitzgerald M."/>
            <person name="Haas B."/>
            <person name="Abouelleil A."/>
            <person name="Alvarado L."/>
            <person name="Arachchi H.M."/>
            <person name="Berlin A."/>
            <person name="Brown A."/>
            <person name="Chapman S.B."/>
            <person name="Chen Z."/>
            <person name="Dunbar C."/>
            <person name="Freedman E."/>
            <person name="Gearin G."/>
            <person name="Gellesch M."/>
            <person name="Goldberg J."/>
            <person name="Griggs A."/>
            <person name="Gujja S."/>
            <person name="Heiman D."/>
            <person name="Howarth C."/>
            <person name="Larson L."/>
            <person name="Lui A."/>
            <person name="MacDonald P.J.P."/>
            <person name="Mehta T."/>
            <person name="Montmayeur A."/>
            <person name="Murphy C."/>
            <person name="Neiman D."/>
            <person name="Pearson M."/>
            <person name="Priest M."/>
            <person name="Roberts A."/>
            <person name="Saif S."/>
            <person name="Shea T."/>
            <person name="Shenoy N."/>
            <person name="Sisk P."/>
            <person name="Stolte C."/>
            <person name="Sykes S."/>
            <person name="Yandava C."/>
            <person name="Wortman J."/>
            <person name="Nusbaum C."/>
            <person name="Birren B."/>
        </authorList>
    </citation>
    <scope>NUCLEOTIDE SEQUENCE</scope>
    <source>
        <strain evidence="2">R3-111a-1</strain>
    </source>
</reference>
<dbReference type="OrthoDB" id="542013at2759"/>
<evidence type="ECO:0000313" key="4">
    <source>
        <dbReference type="Proteomes" id="UP000006039"/>
    </source>
</evidence>
<dbReference type="AlphaFoldDB" id="J3P381"/>
<reference evidence="2" key="2">
    <citation type="submission" date="2010-07" db="EMBL/GenBank/DDBJ databases">
        <authorList>
            <consortium name="The Broad Institute Genome Sequencing Platform"/>
            <consortium name="Broad Institute Genome Sequencing Center for Infectious Disease"/>
            <person name="Ma L.-J."/>
            <person name="Dead R."/>
            <person name="Young S."/>
            <person name="Zeng Q."/>
            <person name="Koehrsen M."/>
            <person name="Alvarado L."/>
            <person name="Berlin A."/>
            <person name="Chapman S.B."/>
            <person name="Chen Z."/>
            <person name="Freedman E."/>
            <person name="Gellesch M."/>
            <person name="Goldberg J."/>
            <person name="Griggs A."/>
            <person name="Gujja S."/>
            <person name="Heilman E.R."/>
            <person name="Heiman D."/>
            <person name="Hepburn T."/>
            <person name="Howarth C."/>
            <person name="Jen D."/>
            <person name="Larson L."/>
            <person name="Mehta T."/>
            <person name="Neiman D."/>
            <person name="Pearson M."/>
            <person name="Roberts A."/>
            <person name="Saif S."/>
            <person name="Shea T."/>
            <person name="Shenoy N."/>
            <person name="Sisk P."/>
            <person name="Stolte C."/>
            <person name="Sykes S."/>
            <person name="Walk T."/>
            <person name="White J."/>
            <person name="Yandava C."/>
            <person name="Haas B."/>
            <person name="Nusbaum C."/>
            <person name="Birren B."/>
        </authorList>
    </citation>
    <scope>NUCLEOTIDE SEQUENCE</scope>
    <source>
        <strain evidence="2">R3-111a-1</strain>
    </source>
</reference>
<reference evidence="3" key="4">
    <citation type="journal article" date="2015" name="G3 (Bethesda)">
        <title>Genome sequences of three phytopathogenic species of the Magnaporthaceae family of fungi.</title>
        <authorList>
            <person name="Okagaki L.H."/>
            <person name="Nunes C.C."/>
            <person name="Sailsbery J."/>
            <person name="Clay B."/>
            <person name="Brown D."/>
            <person name="John T."/>
            <person name="Oh Y."/>
            <person name="Young N."/>
            <person name="Fitzgerald M."/>
            <person name="Haas B.J."/>
            <person name="Zeng Q."/>
            <person name="Young S."/>
            <person name="Adiconis X."/>
            <person name="Fan L."/>
            <person name="Levin J.Z."/>
            <person name="Mitchell T.K."/>
            <person name="Okubara P.A."/>
            <person name="Farman M.L."/>
            <person name="Kohn L.M."/>
            <person name="Birren B."/>
            <person name="Ma L.-J."/>
            <person name="Dean R.A."/>
        </authorList>
    </citation>
    <scope>NUCLEOTIDE SEQUENCE</scope>
    <source>
        <strain evidence="3">R3-111a-1</strain>
    </source>
</reference>
<dbReference type="Pfam" id="PF00106">
    <property type="entry name" value="adh_short"/>
    <property type="match status" value="1"/>
</dbReference>
<evidence type="ECO:0000313" key="3">
    <source>
        <dbReference type="EnsemblFungi" id="EJT74123"/>
    </source>
</evidence>
<dbReference type="eggNOG" id="KOG1208">
    <property type="taxonomic scope" value="Eukaryota"/>
</dbReference>
<accession>J3P381</accession>
<dbReference type="InterPro" id="IPR002347">
    <property type="entry name" value="SDR_fam"/>
</dbReference>